<sequence>MQAEQGSNEGEAPKPELKCILHIGNDYCCEKVKLFSVPMLEKCREKSLVYKLRENQSTQTLKFQKIQITLQDIIRYATKNLLQFQPKNSRKQKINKVQLSNTQFYLQTQL</sequence>
<dbReference type="Proteomes" id="UP001234178">
    <property type="component" value="Unassembled WGS sequence"/>
</dbReference>
<accession>A0ABQ9Z3T2</accession>
<reference evidence="1 2" key="1">
    <citation type="journal article" date="2023" name="Nucleic Acids Res.">
        <title>The hologenome of Daphnia magna reveals possible DNA methylation and microbiome-mediated evolution of the host genome.</title>
        <authorList>
            <person name="Chaturvedi A."/>
            <person name="Li X."/>
            <person name="Dhandapani V."/>
            <person name="Marshall H."/>
            <person name="Kissane S."/>
            <person name="Cuenca-Cambronero M."/>
            <person name="Asole G."/>
            <person name="Calvet F."/>
            <person name="Ruiz-Romero M."/>
            <person name="Marangio P."/>
            <person name="Guigo R."/>
            <person name="Rago D."/>
            <person name="Mirbahai L."/>
            <person name="Eastwood N."/>
            <person name="Colbourne J.K."/>
            <person name="Zhou J."/>
            <person name="Mallon E."/>
            <person name="Orsini L."/>
        </authorList>
    </citation>
    <scope>NUCLEOTIDE SEQUENCE [LARGE SCALE GENOMIC DNA]</scope>
    <source>
        <strain evidence="1">LRV0_1</strain>
    </source>
</reference>
<evidence type="ECO:0000313" key="1">
    <source>
        <dbReference type="EMBL" id="KAK4007509.1"/>
    </source>
</evidence>
<proteinExistence type="predicted"/>
<gene>
    <name evidence="1" type="ORF">OUZ56_012664</name>
</gene>
<comment type="caution">
    <text evidence="1">The sequence shown here is derived from an EMBL/GenBank/DDBJ whole genome shotgun (WGS) entry which is preliminary data.</text>
</comment>
<organism evidence="1 2">
    <name type="scientific">Daphnia magna</name>
    <dbReference type="NCBI Taxonomy" id="35525"/>
    <lineage>
        <taxon>Eukaryota</taxon>
        <taxon>Metazoa</taxon>
        <taxon>Ecdysozoa</taxon>
        <taxon>Arthropoda</taxon>
        <taxon>Crustacea</taxon>
        <taxon>Branchiopoda</taxon>
        <taxon>Diplostraca</taxon>
        <taxon>Cladocera</taxon>
        <taxon>Anomopoda</taxon>
        <taxon>Daphniidae</taxon>
        <taxon>Daphnia</taxon>
    </lineage>
</organism>
<protein>
    <submittedName>
        <fullName evidence="1">Uncharacterized protein</fullName>
    </submittedName>
</protein>
<evidence type="ECO:0000313" key="2">
    <source>
        <dbReference type="Proteomes" id="UP001234178"/>
    </source>
</evidence>
<keyword evidence="2" id="KW-1185">Reference proteome</keyword>
<name>A0ABQ9Z3T2_9CRUS</name>
<dbReference type="EMBL" id="JAOYFB010000002">
    <property type="protein sequence ID" value="KAK4007509.1"/>
    <property type="molecule type" value="Genomic_DNA"/>
</dbReference>